<comment type="caution">
    <text evidence="1">The sequence shown here is derived from an EMBL/GenBank/DDBJ whole genome shotgun (WGS) entry which is preliminary data.</text>
</comment>
<dbReference type="RefSeq" id="WP_380120832.1">
    <property type="nucleotide sequence ID" value="NZ_JBHSIU010000041.1"/>
</dbReference>
<proteinExistence type="predicted"/>
<evidence type="ECO:0000313" key="2">
    <source>
        <dbReference type="Proteomes" id="UP001595912"/>
    </source>
</evidence>
<organism evidence="1 2">
    <name type="scientific">Dactylosporangium cerinum</name>
    <dbReference type="NCBI Taxonomy" id="1434730"/>
    <lineage>
        <taxon>Bacteria</taxon>
        <taxon>Bacillati</taxon>
        <taxon>Actinomycetota</taxon>
        <taxon>Actinomycetes</taxon>
        <taxon>Micromonosporales</taxon>
        <taxon>Micromonosporaceae</taxon>
        <taxon>Dactylosporangium</taxon>
    </lineage>
</organism>
<protein>
    <submittedName>
        <fullName evidence="1">Uncharacterized protein</fullName>
    </submittedName>
</protein>
<evidence type="ECO:0000313" key="1">
    <source>
        <dbReference type="EMBL" id="MFC5002620.1"/>
    </source>
</evidence>
<accession>A0ABV9W4V7</accession>
<gene>
    <name evidence="1" type="ORF">ACFPIJ_32915</name>
</gene>
<name>A0ABV9W4V7_9ACTN</name>
<sequence length="58" mass="6017">MDRDHLVHLLHRDGEAFAACRREVAAGVVIRVWDGGTPASTLAAIGSVALSVALVGHA</sequence>
<dbReference type="EMBL" id="JBHSIU010000041">
    <property type="protein sequence ID" value="MFC5002620.1"/>
    <property type="molecule type" value="Genomic_DNA"/>
</dbReference>
<dbReference type="Proteomes" id="UP001595912">
    <property type="component" value="Unassembled WGS sequence"/>
</dbReference>
<keyword evidence="2" id="KW-1185">Reference proteome</keyword>
<reference evidence="2" key="1">
    <citation type="journal article" date="2019" name="Int. J. Syst. Evol. Microbiol.">
        <title>The Global Catalogue of Microorganisms (GCM) 10K type strain sequencing project: providing services to taxonomists for standard genome sequencing and annotation.</title>
        <authorList>
            <consortium name="The Broad Institute Genomics Platform"/>
            <consortium name="The Broad Institute Genome Sequencing Center for Infectious Disease"/>
            <person name="Wu L."/>
            <person name="Ma J."/>
        </authorList>
    </citation>
    <scope>NUCLEOTIDE SEQUENCE [LARGE SCALE GENOMIC DNA]</scope>
    <source>
        <strain evidence="2">CGMCC 4.7152</strain>
    </source>
</reference>